<dbReference type="InterPro" id="IPR011009">
    <property type="entry name" value="Kinase-like_dom_sf"/>
</dbReference>
<organism evidence="2 3">
    <name type="scientific">Penicillium rubens (strain ATCC 28089 / DSM 1075 / NRRL 1951 / Wisconsin 54-1255)</name>
    <name type="common">Penicillium chrysogenum</name>
    <dbReference type="NCBI Taxonomy" id="500485"/>
    <lineage>
        <taxon>Eukaryota</taxon>
        <taxon>Fungi</taxon>
        <taxon>Dikarya</taxon>
        <taxon>Ascomycota</taxon>
        <taxon>Pezizomycotina</taxon>
        <taxon>Eurotiomycetes</taxon>
        <taxon>Eurotiomycetidae</taxon>
        <taxon>Eurotiales</taxon>
        <taxon>Aspergillaceae</taxon>
        <taxon>Penicillium</taxon>
        <taxon>Penicillium chrysogenum species complex</taxon>
    </lineage>
</organism>
<sequence>MDSLNWKTDIDNDKEVPKINWTALQEFVINLRNSKSEKPTTRNCHIHEKYNLGGLHLARILEFDDGMKWIARIQLHKLTSELEKRLFHEISTLSILHEQTDVPVPEVYGYETNPDLIGRAFMIMQFIPGNTGTDFTSFRSKDIPPQFQAKFYHEMARIHASLTTSKAFDIPSPSNKDDVIESTGDYPRRIKEHRFDITVRNEGPFPLKHADFLHSNVIVDAEFNVLSIIDWEHAGTVPWERVEFPMFLYTLPPALDFPWRYDDDGKPLADDTRKLWEKREEYVRSVAEAEKEMASDDGLSSILGSIYYQNLSSCYTRALDDFTPDRSVGVPINKGNED</sequence>
<evidence type="ECO:0000259" key="1">
    <source>
        <dbReference type="Pfam" id="PF01636"/>
    </source>
</evidence>
<dbReference type="SUPFAM" id="SSF56112">
    <property type="entry name" value="Protein kinase-like (PK-like)"/>
    <property type="match status" value="1"/>
</dbReference>
<accession>B6HJ10</accession>
<dbReference type="STRING" id="500485.B6HJ10"/>
<dbReference type="PANTHER" id="PTHR21310">
    <property type="entry name" value="AMINOGLYCOSIDE PHOSPHOTRANSFERASE-RELATED-RELATED"/>
    <property type="match status" value="1"/>
</dbReference>
<proteinExistence type="predicted"/>
<protein>
    <submittedName>
        <fullName evidence="2">Pc21g14950 protein</fullName>
    </submittedName>
</protein>
<keyword evidence="3" id="KW-1185">Reference proteome</keyword>
<dbReference type="Proteomes" id="UP000000724">
    <property type="component" value="Contig Pc00c21"/>
</dbReference>
<dbReference type="PANTHER" id="PTHR21310:SF15">
    <property type="entry name" value="AMINOGLYCOSIDE PHOSPHOTRANSFERASE DOMAIN-CONTAINING PROTEIN"/>
    <property type="match status" value="1"/>
</dbReference>
<dbReference type="HOGENOM" id="CLU_038960_0_0_1"/>
<dbReference type="InterPro" id="IPR002575">
    <property type="entry name" value="Aminoglycoside_PTrfase"/>
</dbReference>
<dbReference type="Gene3D" id="3.30.200.20">
    <property type="entry name" value="Phosphorylase Kinase, domain 1"/>
    <property type="match status" value="1"/>
</dbReference>
<dbReference type="OrthoDB" id="10003767at2759"/>
<dbReference type="EMBL" id="AM920436">
    <property type="protein sequence ID" value="CAP96392.1"/>
    <property type="molecule type" value="Genomic_DNA"/>
</dbReference>
<feature type="domain" description="Aminoglycoside phosphotransferase" evidence="1">
    <location>
        <begin position="67"/>
        <end position="236"/>
    </location>
</feature>
<dbReference type="OMA" id="HEMARIH"/>
<dbReference type="InterPro" id="IPR051678">
    <property type="entry name" value="AGP_Transferase"/>
</dbReference>
<dbReference type="AlphaFoldDB" id="B6HJ10"/>
<dbReference type="Pfam" id="PF01636">
    <property type="entry name" value="APH"/>
    <property type="match status" value="1"/>
</dbReference>
<evidence type="ECO:0000313" key="3">
    <source>
        <dbReference type="Proteomes" id="UP000000724"/>
    </source>
</evidence>
<reference evidence="2 3" key="1">
    <citation type="journal article" date="2008" name="Nat. Biotechnol.">
        <title>Genome sequencing and analysis of the filamentous fungus Penicillium chrysogenum.</title>
        <authorList>
            <person name="van den Berg M.A."/>
            <person name="Albang R."/>
            <person name="Albermann K."/>
            <person name="Badger J.H."/>
            <person name="Daran J.-M."/>
            <person name="Driessen A.J.M."/>
            <person name="Garcia-Estrada C."/>
            <person name="Fedorova N.D."/>
            <person name="Harris D.M."/>
            <person name="Heijne W.H.M."/>
            <person name="Joardar V.S."/>
            <person name="Kiel J.A.K.W."/>
            <person name="Kovalchuk A."/>
            <person name="Martin J.F."/>
            <person name="Nierman W.C."/>
            <person name="Nijland J.G."/>
            <person name="Pronk J.T."/>
            <person name="Roubos J.A."/>
            <person name="van der Klei I.J."/>
            <person name="van Peij N.N.M.E."/>
            <person name="Veenhuis M."/>
            <person name="von Doehren H."/>
            <person name="Wagner C."/>
            <person name="Wortman J.R."/>
            <person name="Bovenberg R.A.L."/>
        </authorList>
    </citation>
    <scope>NUCLEOTIDE SEQUENCE [LARGE SCALE GENOMIC DNA]</scope>
    <source>
        <strain evidence="3">ATCC 28089 / DSM 1075 / NRRL 1951 / Wisconsin 54-1255</strain>
    </source>
</reference>
<dbReference type="VEuPathDB" id="FungiDB:PCH_Pc21g14950"/>
<evidence type="ECO:0000313" key="2">
    <source>
        <dbReference type="EMBL" id="CAP96392.1"/>
    </source>
</evidence>
<dbReference type="eggNOG" id="ENOG502SI0S">
    <property type="taxonomic scope" value="Eukaryota"/>
</dbReference>
<dbReference type="BioCyc" id="PCHR:PC21G14950-MONOMER"/>
<gene>
    <name evidence="2" type="ORF">Pc21g14950</name>
    <name evidence="2" type="ORF">PCH_Pc21g14950</name>
</gene>
<name>B6HJ10_PENRW</name>